<proteinExistence type="predicted"/>
<evidence type="ECO:0000313" key="1">
    <source>
        <dbReference type="EMBL" id="CAJ35867.1"/>
    </source>
</evidence>
<protein>
    <submittedName>
        <fullName evidence="1">Uncharacterized protein</fullName>
    </submittedName>
</protein>
<reference evidence="1 2" key="1">
    <citation type="journal article" date="2006" name="Science">
        <title>Genome of rice cluster I archaea -- the key methane producers in the rice rhizosphere.</title>
        <authorList>
            <person name="Erkel C."/>
            <person name="Kube M."/>
            <person name="Reinhardt R."/>
            <person name="Liesack W."/>
        </authorList>
    </citation>
    <scope>NUCLEOTIDE SEQUENCE [LARGE SCALE GENOMIC DNA]</scope>
    <source>
        <strain evidence="2">DSM 22066 / NBRC 105507 / MRE50</strain>
    </source>
</reference>
<organism evidence="1 2">
    <name type="scientific">Methanocella arvoryzae (strain DSM 22066 / NBRC 105507 / MRE50)</name>
    <dbReference type="NCBI Taxonomy" id="351160"/>
    <lineage>
        <taxon>Archaea</taxon>
        <taxon>Methanobacteriati</taxon>
        <taxon>Methanobacteriota</taxon>
        <taxon>Stenosarchaea group</taxon>
        <taxon>Methanomicrobia</taxon>
        <taxon>Methanocellales</taxon>
        <taxon>Methanocellaceae</taxon>
        <taxon>Methanocella</taxon>
    </lineage>
</organism>
<dbReference type="EMBL" id="AM114193">
    <property type="protein sequence ID" value="CAJ35867.1"/>
    <property type="molecule type" value="Genomic_DNA"/>
</dbReference>
<sequence>MHRSHKHKPIILFRKKNEQELMNEQIKLNEQQKLPVSDDQLKIKNQTEQDAMAKAIEDYVAGRAKTLPNYIEYKDSPYYKINDKEITKIVYEEKPRPTTTTPPNQLASTKTLGIVTDSLPARNPVYVPDDHWSNTYLSYGYKEYSIYSATISGTIPGLTHLQDSSTGPFDELVFHLMGDRTDGKGAENCVQIIRSGNNAIFNFYDANYNDPLTGHVRDHATFPIGDTFSVYVKAWTSGSRDYNYVEYGVTDLNTGVSLDRIYQLPVTQICGDADIALEKYYQSGESRTATVNWNTVNNVHVSDVAGNYENMADTFHLFEYVTTGVSNANYTDYSLYAIPPYFSVTNGTANVYLTRYSGSTYPSHP</sequence>
<accession>Q0W6X6</accession>
<dbReference type="AlphaFoldDB" id="Q0W6X6"/>
<gene>
    <name evidence="1" type="ORF">RCIX431</name>
</gene>
<dbReference type="eggNOG" id="arCOG12590">
    <property type="taxonomic scope" value="Archaea"/>
</dbReference>
<evidence type="ECO:0000313" key="2">
    <source>
        <dbReference type="Proteomes" id="UP000000663"/>
    </source>
</evidence>
<name>Q0W6X6_METAR</name>
<keyword evidence="2" id="KW-1185">Reference proteome</keyword>
<dbReference type="Proteomes" id="UP000000663">
    <property type="component" value="Chromosome"/>
</dbReference>
<dbReference type="KEGG" id="rci:RCIX431"/>